<name>A0AAE0F521_9CHLO</name>
<organism evidence="2 3">
    <name type="scientific">Cymbomonas tetramitiformis</name>
    <dbReference type="NCBI Taxonomy" id="36881"/>
    <lineage>
        <taxon>Eukaryota</taxon>
        <taxon>Viridiplantae</taxon>
        <taxon>Chlorophyta</taxon>
        <taxon>Pyramimonadophyceae</taxon>
        <taxon>Pyramimonadales</taxon>
        <taxon>Pyramimonadaceae</taxon>
        <taxon>Cymbomonas</taxon>
    </lineage>
</organism>
<accession>A0AAE0F521</accession>
<evidence type="ECO:0000313" key="3">
    <source>
        <dbReference type="Proteomes" id="UP001190700"/>
    </source>
</evidence>
<evidence type="ECO:0000256" key="1">
    <source>
        <dbReference type="SAM" id="MobiDB-lite"/>
    </source>
</evidence>
<dbReference type="Proteomes" id="UP001190700">
    <property type="component" value="Unassembled WGS sequence"/>
</dbReference>
<dbReference type="AlphaFoldDB" id="A0AAE0F521"/>
<protein>
    <submittedName>
        <fullName evidence="2">Uncharacterized protein</fullName>
    </submittedName>
</protein>
<sequence>MRPQRHEKEMRVQVELRVMPLHLGADIVLGGDWLHSLQRVTLNYTGRGGGEQQQQQQQQGQQQEGPPSLMEDSAESDSDASRCSFATAASMEDLITASESSDSERGLTEAEDEAQELVCALHDLPGPAQDAGANGDRIPFVRAGRRSTCSPANVRIKLQGTTPRAWRAVGKTTRLRFGTLPALSMRRRLVDGGLQGGHAGKPDAC</sequence>
<proteinExistence type="predicted"/>
<feature type="region of interest" description="Disordered" evidence="1">
    <location>
        <begin position="45"/>
        <end position="81"/>
    </location>
</feature>
<comment type="caution">
    <text evidence="2">The sequence shown here is derived from an EMBL/GenBank/DDBJ whole genome shotgun (WGS) entry which is preliminary data.</text>
</comment>
<reference evidence="2 3" key="1">
    <citation type="journal article" date="2015" name="Genome Biol. Evol.">
        <title>Comparative Genomics of a Bacterivorous Green Alga Reveals Evolutionary Causalities and Consequences of Phago-Mixotrophic Mode of Nutrition.</title>
        <authorList>
            <person name="Burns J.A."/>
            <person name="Paasch A."/>
            <person name="Narechania A."/>
            <person name="Kim E."/>
        </authorList>
    </citation>
    <scope>NUCLEOTIDE SEQUENCE [LARGE SCALE GENOMIC DNA]</scope>
    <source>
        <strain evidence="2 3">PLY_AMNH</strain>
    </source>
</reference>
<dbReference type="EMBL" id="LGRX02025642">
    <property type="protein sequence ID" value="KAK3252038.1"/>
    <property type="molecule type" value="Genomic_DNA"/>
</dbReference>
<evidence type="ECO:0000313" key="2">
    <source>
        <dbReference type="EMBL" id="KAK3252038.1"/>
    </source>
</evidence>
<feature type="compositionally biased region" description="Low complexity" evidence="1">
    <location>
        <begin position="52"/>
        <end position="65"/>
    </location>
</feature>
<keyword evidence="3" id="KW-1185">Reference proteome</keyword>
<gene>
    <name evidence="2" type="ORF">CYMTET_38651</name>
</gene>